<name>A0A7W9UX04_9ACTN</name>
<dbReference type="Proteomes" id="UP000588098">
    <property type="component" value="Unassembled WGS sequence"/>
</dbReference>
<sequence length="210" mass="22464">MVTRRARFGFTVVASAALLGAGIMTVRELAEDTADPLPTVPDEHRAAIEAAARTCAPLSVPLLGAQIDAESGWDPQASSGKADGIAQFAPATWSEWGRDADGDGKADVWNPKDAIPAQARYLCHLYTSVKDVPGNPTELALAAYNAGPGAVLRARGIPEFNETQGYVKRITKQLLPEYEQTERERRERLQKDTGKTASTSPGATSNENSD</sequence>
<comment type="caution">
    <text evidence="3">The sequence shown here is derived from an EMBL/GenBank/DDBJ whole genome shotgun (WGS) entry which is preliminary data.</text>
</comment>
<dbReference type="Gene3D" id="1.10.530.10">
    <property type="match status" value="1"/>
</dbReference>
<dbReference type="InterPro" id="IPR008258">
    <property type="entry name" value="Transglycosylase_SLT_dom_1"/>
</dbReference>
<accession>A0A7W9UX04</accession>
<dbReference type="PANTHER" id="PTHR37423">
    <property type="entry name" value="SOLUBLE LYTIC MUREIN TRANSGLYCOSYLASE-RELATED"/>
    <property type="match status" value="1"/>
</dbReference>
<organism evidence="3 4">
    <name type="scientific">Streptomyces zagrosensis</name>
    <dbReference type="NCBI Taxonomy" id="1042984"/>
    <lineage>
        <taxon>Bacteria</taxon>
        <taxon>Bacillati</taxon>
        <taxon>Actinomycetota</taxon>
        <taxon>Actinomycetes</taxon>
        <taxon>Kitasatosporales</taxon>
        <taxon>Streptomycetaceae</taxon>
        <taxon>Streptomyces</taxon>
    </lineage>
</organism>
<dbReference type="EMBL" id="JACHJL010000001">
    <property type="protein sequence ID" value="MBB5933209.1"/>
    <property type="molecule type" value="Genomic_DNA"/>
</dbReference>
<feature type="region of interest" description="Disordered" evidence="1">
    <location>
        <begin position="173"/>
        <end position="210"/>
    </location>
</feature>
<dbReference type="AlphaFoldDB" id="A0A7W9UX04"/>
<evidence type="ECO:0000259" key="2">
    <source>
        <dbReference type="Pfam" id="PF01464"/>
    </source>
</evidence>
<gene>
    <name evidence="3" type="ORF">FHS42_000227</name>
</gene>
<feature type="compositionally biased region" description="Basic and acidic residues" evidence="1">
    <location>
        <begin position="180"/>
        <end position="194"/>
    </location>
</feature>
<evidence type="ECO:0000256" key="1">
    <source>
        <dbReference type="SAM" id="MobiDB-lite"/>
    </source>
</evidence>
<dbReference type="PANTHER" id="PTHR37423:SF2">
    <property type="entry name" value="MEMBRANE-BOUND LYTIC MUREIN TRANSGLYCOSYLASE C"/>
    <property type="match status" value="1"/>
</dbReference>
<keyword evidence="4" id="KW-1185">Reference proteome</keyword>
<dbReference type="Pfam" id="PF01464">
    <property type="entry name" value="SLT"/>
    <property type="match status" value="1"/>
</dbReference>
<feature type="compositionally biased region" description="Polar residues" evidence="1">
    <location>
        <begin position="195"/>
        <end position="210"/>
    </location>
</feature>
<proteinExistence type="predicted"/>
<reference evidence="3 4" key="1">
    <citation type="submission" date="2020-08" db="EMBL/GenBank/DDBJ databases">
        <title>Genomic Encyclopedia of Type Strains, Phase III (KMG-III): the genomes of soil and plant-associated and newly described type strains.</title>
        <authorList>
            <person name="Whitman W."/>
        </authorList>
    </citation>
    <scope>NUCLEOTIDE SEQUENCE [LARGE SCALE GENOMIC DNA]</scope>
    <source>
        <strain evidence="3 4">CECT 8305</strain>
    </source>
</reference>
<dbReference type="RefSeq" id="WP_221475939.1">
    <property type="nucleotide sequence ID" value="NZ_JACHJL010000001.1"/>
</dbReference>
<dbReference type="InterPro" id="IPR023346">
    <property type="entry name" value="Lysozyme-like_dom_sf"/>
</dbReference>
<evidence type="ECO:0000313" key="4">
    <source>
        <dbReference type="Proteomes" id="UP000588098"/>
    </source>
</evidence>
<feature type="domain" description="Transglycosylase SLT" evidence="2">
    <location>
        <begin position="61"/>
        <end position="160"/>
    </location>
</feature>
<protein>
    <recommendedName>
        <fullName evidence="2">Transglycosylase SLT domain-containing protein</fullName>
    </recommendedName>
</protein>
<dbReference type="CDD" id="cd13399">
    <property type="entry name" value="Slt35-like"/>
    <property type="match status" value="1"/>
</dbReference>
<evidence type="ECO:0000313" key="3">
    <source>
        <dbReference type="EMBL" id="MBB5933209.1"/>
    </source>
</evidence>
<dbReference type="SUPFAM" id="SSF53955">
    <property type="entry name" value="Lysozyme-like"/>
    <property type="match status" value="1"/>
</dbReference>